<accession>A0A8X6YMH5</accession>
<sequence>MEKLLAAITLKEAWRIYWEAATTLKNPIVFMLNMSWFAGHLGRVTKKSGMLVLVFLFLNREIWLGVNPNVCNSDMSSSWSKSVGNPLITTLNCLLWAISNVWDRNLLSEINFCIKRCSSAETGKTRSFPFSYCPSSGISQNLPS</sequence>
<reference evidence="1" key="1">
    <citation type="submission" date="2020-08" db="EMBL/GenBank/DDBJ databases">
        <title>Multicomponent nature underlies the extraordinary mechanical properties of spider dragline silk.</title>
        <authorList>
            <person name="Kono N."/>
            <person name="Nakamura H."/>
            <person name="Mori M."/>
            <person name="Yoshida Y."/>
            <person name="Ohtoshi R."/>
            <person name="Malay A.D."/>
            <person name="Moran D.A.P."/>
            <person name="Tomita M."/>
            <person name="Numata K."/>
            <person name="Arakawa K."/>
        </authorList>
    </citation>
    <scope>NUCLEOTIDE SEQUENCE</scope>
</reference>
<gene>
    <name evidence="1" type="ORF">TNIN_262441</name>
</gene>
<proteinExistence type="predicted"/>
<organism evidence="1 2">
    <name type="scientific">Trichonephila inaurata madagascariensis</name>
    <dbReference type="NCBI Taxonomy" id="2747483"/>
    <lineage>
        <taxon>Eukaryota</taxon>
        <taxon>Metazoa</taxon>
        <taxon>Ecdysozoa</taxon>
        <taxon>Arthropoda</taxon>
        <taxon>Chelicerata</taxon>
        <taxon>Arachnida</taxon>
        <taxon>Araneae</taxon>
        <taxon>Araneomorphae</taxon>
        <taxon>Entelegynae</taxon>
        <taxon>Araneoidea</taxon>
        <taxon>Nephilidae</taxon>
        <taxon>Trichonephila</taxon>
        <taxon>Trichonephila inaurata</taxon>
    </lineage>
</organism>
<dbReference type="EMBL" id="BMAV01020644">
    <property type="protein sequence ID" value="GFY74274.1"/>
    <property type="molecule type" value="Genomic_DNA"/>
</dbReference>
<dbReference type="AlphaFoldDB" id="A0A8X6YMH5"/>
<comment type="caution">
    <text evidence="1">The sequence shown here is derived from an EMBL/GenBank/DDBJ whole genome shotgun (WGS) entry which is preliminary data.</text>
</comment>
<dbReference type="Proteomes" id="UP000886998">
    <property type="component" value="Unassembled WGS sequence"/>
</dbReference>
<keyword evidence="2" id="KW-1185">Reference proteome</keyword>
<protein>
    <submittedName>
        <fullName evidence="1">Uncharacterized protein</fullName>
    </submittedName>
</protein>
<evidence type="ECO:0000313" key="1">
    <source>
        <dbReference type="EMBL" id="GFY74274.1"/>
    </source>
</evidence>
<name>A0A8X6YMH5_9ARAC</name>
<evidence type="ECO:0000313" key="2">
    <source>
        <dbReference type="Proteomes" id="UP000886998"/>
    </source>
</evidence>